<dbReference type="InterPro" id="IPR013830">
    <property type="entry name" value="SGNH_hydro"/>
</dbReference>
<dbReference type="EMBL" id="CP030850">
    <property type="protein sequence ID" value="AXE20935.1"/>
    <property type="molecule type" value="Genomic_DNA"/>
</dbReference>
<organism evidence="2 3">
    <name type="scientific">Runella rosea</name>
    <dbReference type="NCBI Taxonomy" id="2259595"/>
    <lineage>
        <taxon>Bacteria</taxon>
        <taxon>Pseudomonadati</taxon>
        <taxon>Bacteroidota</taxon>
        <taxon>Cytophagia</taxon>
        <taxon>Cytophagales</taxon>
        <taxon>Spirosomataceae</taxon>
        <taxon>Runella</taxon>
    </lineage>
</organism>
<dbReference type="PANTHER" id="PTHR30383">
    <property type="entry name" value="THIOESTERASE 1/PROTEASE 1/LYSOPHOSPHOLIPASE L1"/>
    <property type="match status" value="1"/>
</dbReference>
<protein>
    <submittedName>
        <fullName evidence="2">SGNH/GDSL hydrolase family protein</fullName>
    </submittedName>
</protein>
<evidence type="ECO:0000259" key="1">
    <source>
        <dbReference type="Pfam" id="PF13472"/>
    </source>
</evidence>
<reference evidence="2 3" key="1">
    <citation type="submission" date="2018-07" db="EMBL/GenBank/DDBJ databases">
        <title>Genome sequencing of Runella.</title>
        <authorList>
            <person name="Baek M.-G."/>
            <person name="Yi H."/>
        </authorList>
    </citation>
    <scope>NUCLEOTIDE SEQUENCE [LARGE SCALE GENOMIC DNA]</scope>
    <source>
        <strain evidence="2 3">HYN0085</strain>
    </source>
</reference>
<evidence type="ECO:0000313" key="2">
    <source>
        <dbReference type="EMBL" id="AXE20935.1"/>
    </source>
</evidence>
<dbReference type="InterPro" id="IPR036514">
    <property type="entry name" value="SGNH_hydro_sf"/>
</dbReference>
<sequence length="235" mass="26828">MKKRYLFLLVVFSLQWTPRKEIADPSTYMSDLKTELTKEWPKNRAINLVFHGHSVPAGYFKTPVVNTLEAYPYQVLKQLKALYPYAVINVINTSIGGESSKGGADRFETEVLVHRPDVIFIDYALNDRGMGLEEARKAWVSMIQKAAQKKIKVILLTPSPDQRTALLDPESALEKHRKQIIEMAKEHNLGLVDSYAFFQKKIQSGEIISSYMSQVNHPNEKGHQLIADGIMTYFR</sequence>
<dbReference type="Pfam" id="PF13472">
    <property type="entry name" value="Lipase_GDSL_2"/>
    <property type="match status" value="1"/>
</dbReference>
<gene>
    <name evidence="2" type="ORF">DR864_25935</name>
</gene>
<dbReference type="OrthoDB" id="9796689at2"/>
<dbReference type="PANTHER" id="PTHR30383:SF5">
    <property type="entry name" value="SGNH HYDROLASE-TYPE ESTERASE DOMAIN-CONTAINING PROTEIN"/>
    <property type="match status" value="1"/>
</dbReference>
<dbReference type="GO" id="GO:0004622">
    <property type="term" value="F:phosphatidylcholine lysophospholipase activity"/>
    <property type="evidence" value="ECO:0007669"/>
    <property type="project" value="TreeGrafter"/>
</dbReference>
<keyword evidence="3" id="KW-1185">Reference proteome</keyword>
<accession>A0A344TQL4</accession>
<dbReference type="InterPro" id="IPR051532">
    <property type="entry name" value="Ester_Hydrolysis_Enzymes"/>
</dbReference>
<dbReference type="AlphaFoldDB" id="A0A344TQL4"/>
<dbReference type="Proteomes" id="UP000251993">
    <property type="component" value="Chromosome"/>
</dbReference>
<proteinExistence type="predicted"/>
<keyword evidence="2" id="KW-0378">Hydrolase</keyword>
<dbReference type="Gene3D" id="3.40.50.1110">
    <property type="entry name" value="SGNH hydrolase"/>
    <property type="match status" value="1"/>
</dbReference>
<dbReference type="SUPFAM" id="SSF52266">
    <property type="entry name" value="SGNH hydrolase"/>
    <property type="match status" value="1"/>
</dbReference>
<name>A0A344TQL4_9BACT</name>
<evidence type="ECO:0000313" key="3">
    <source>
        <dbReference type="Proteomes" id="UP000251993"/>
    </source>
</evidence>
<feature type="domain" description="SGNH hydrolase-type esterase" evidence="1">
    <location>
        <begin position="51"/>
        <end position="225"/>
    </location>
</feature>
<dbReference type="CDD" id="cd00229">
    <property type="entry name" value="SGNH_hydrolase"/>
    <property type="match status" value="1"/>
</dbReference>
<dbReference type="KEGG" id="run:DR864_25935"/>